<evidence type="ECO:0000256" key="5">
    <source>
        <dbReference type="ARBA" id="ARBA00022723"/>
    </source>
</evidence>
<dbReference type="InterPro" id="IPR050411">
    <property type="entry name" value="AlphaKG_dependent_hydroxylases"/>
</dbReference>
<keyword evidence="7" id="KW-0223">Dioxygenase</keyword>
<name>A0AAW0WP59_CHEQU</name>
<gene>
    <name evidence="12" type="ORF">OTU49_006306</name>
</gene>
<evidence type="ECO:0008006" key="14">
    <source>
        <dbReference type="Google" id="ProtNLM"/>
    </source>
</evidence>
<keyword evidence="5" id="KW-0479">Metal-binding</keyword>
<dbReference type="InterPro" id="IPR038492">
    <property type="entry name" value="GBBH-like_N_sf"/>
</dbReference>
<dbReference type="Gene3D" id="3.30.2020.30">
    <property type="match status" value="1"/>
</dbReference>
<organism evidence="12 13">
    <name type="scientific">Cherax quadricarinatus</name>
    <name type="common">Australian red claw crayfish</name>
    <dbReference type="NCBI Taxonomy" id="27406"/>
    <lineage>
        <taxon>Eukaryota</taxon>
        <taxon>Metazoa</taxon>
        <taxon>Ecdysozoa</taxon>
        <taxon>Arthropoda</taxon>
        <taxon>Crustacea</taxon>
        <taxon>Multicrustacea</taxon>
        <taxon>Malacostraca</taxon>
        <taxon>Eumalacostraca</taxon>
        <taxon>Eucarida</taxon>
        <taxon>Decapoda</taxon>
        <taxon>Pleocyemata</taxon>
        <taxon>Astacidea</taxon>
        <taxon>Parastacoidea</taxon>
        <taxon>Parastacidae</taxon>
        <taxon>Cherax</taxon>
    </lineage>
</organism>
<comment type="cofactor">
    <cofactor evidence="1">
        <name>Fe(2+)</name>
        <dbReference type="ChEBI" id="CHEBI:29033"/>
    </cofactor>
</comment>
<keyword evidence="8" id="KW-0560">Oxidoreductase</keyword>
<evidence type="ECO:0000256" key="8">
    <source>
        <dbReference type="ARBA" id="ARBA00023002"/>
    </source>
</evidence>
<dbReference type="Gene3D" id="3.60.130.10">
    <property type="entry name" value="Clavaminate synthase-like"/>
    <property type="match status" value="1"/>
</dbReference>
<dbReference type="GO" id="GO:0016706">
    <property type="term" value="F:2-oxoglutarate-dependent dioxygenase activity"/>
    <property type="evidence" value="ECO:0007669"/>
    <property type="project" value="UniProtKB-ARBA"/>
</dbReference>
<proteinExistence type="inferred from homology"/>
<dbReference type="FunFam" id="3.60.130.10:FF:000001">
    <property type="entry name" value="Trimethyllysine dioxygenase, mitochondrial"/>
    <property type="match status" value="1"/>
</dbReference>
<dbReference type="EMBL" id="JARKIK010000052">
    <property type="protein sequence ID" value="KAK8734025.1"/>
    <property type="molecule type" value="Genomic_DNA"/>
</dbReference>
<keyword evidence="9" id="KW-0408">Iron</keyword>
<feature type="domain" description="Gamma-butyrobetaine hydroxylase-like N-terminal" evidence="11">
    <location>
        <begin position="75"/>
        <end position="155"/>
    </location>
</feature>
<evidence type="ECO:0000256" key="9">
    <source>
        <dbReference type="ARBA" id="ARBA00023004"/>
    </source>
</evidence>
<accession>A0AAW0WP59</accession>
<dbReference type="FunFam" id="3.30.2020.30:FF:000002">
    <property type="entry name" value="Putative gamma-butyrobetaine dioxygenase"/>
    <property type="match status" value="1"/>
</dbReference>
<protein>
    <recommendedName>
        <fullName evidence="14">Gamma-butyrobetaine dioxygenase</fullName>
    </recommendedName>
</protein>
<feature type="domain" description="TauD/TfdA-like" evidence="10">
    <location>
        <begin position="188"/>
        <end position="430"/>
    </location>
</feature>
<evidence type="ECO:0000256" key="7">
    <source>
        <dbReference type="ARBA" id="ARBA00022964"/>
    </source>
</evidence>
<comment type="similarity">
    <text evidence="4">Belongs to the gamma-BBH/TMLD family.</text>
</comment>
<comment type="caution">
    <text evidence="12">The sequence shown here is derived from an EMBL/GenBank/DDBJ whole genome shotgun (WGS) entry which is preliminary data.</text>
</comment>
<dbReference type="CDD" id="cd00250">
    <property type="entry name" value="CAS_like"/>
    <property type="match status" value="1"/>
</dbReference>
<comment type="cofactor">
    <cofactor evidence="2">
        <name>L-ascorbate</name>
        <dbReference type="ChEBI" id="CHEBI:38290"/>
    </cofactor>
</comment>
<dbReference type="AlphaFoldDB" id="A0AAW0WP59"/>
<evidence type="ECO:0000259" key="10">
    <source>
        <dbReference type="Pfam" id="PF02668"/>
    </source>
</evidence>
<evidence type="ECO:0000313" key="13">
    <source>
        <dbReference type="Proteomes" id="UP001445076"/>
    </source>
</evidence>
<dbReference type="InterPro" id="IPR042098">
    <property type="entry name" value="TauD-like_sf"/>
</dbReference>
<dbReference type="InterPro" id="IPR010376">
    <property type="entry name" value="GBBH-like_N"/>
</dbReference>
<dbReference type="Proteomes" id="UP001445076">
    <property type="component" value="Unassembled WGS sequence"/>
</dbReference>
<dbReference type="SUPFAM" id="SSF51197">
    <property type="entry name" value="Clavaminate synthase-like"/>
    <property type="match status" value="1"/>
</dbReference>
<evidence type="ECO:0000259" key="11">
    <source>
        <dbReference type="Pfam" id="PF06155"/>
    </source>
</evidence>
<reference evidence="12 13" key="1">
    <citation type="journal article" date="2024" name="BMC Genomics">
        <title>Genome assembly of redclaw crayfish (Cherax quadricarinatus) provides insights into its immune adaptation and hypoxia tolerance.</title>
        <authorList>
            <person name="Liu Z."/>
            <person name="Zheng J."/>
            <person name="Li H."/>
            <person name="Fang K."/>
            <person name="Wang S."/>
            <person name="He J."/>
            <person name="Zhou D."/>
            <person name="Weng S."/>
            <person name="Chi M."/>
            <person name="Gu Z."/>
            <person name="He J."/>
            <person name="Li F."/>
            <person name="Wang M."/>
        </authorList>
    </citation>
    <scope>NUCLEOTIDE SEQUENCE [LARGE SCALE GENOMIC DNA]</scope>
    <source>
        <strain evidence="12">ZL_2023a</strain>
    </source>
</reference>
<evidence type="ECO:0000256" key="6">
    <source>
        <dbReference type="ARBA" id="ARBA00022873"/>
    </source>
</evidence>
<comment type="pathway">
    <text evidence="3">Amine and polyamine biosynthesis; carnitine biosynthesis.</text>
</comment>
<dbReference type="PANTHER" id="PTHR10696">
    <property type="entry name" value="GAMMA-BUTYROBETAINE HYDROXYLASE-RELATED"/>
    <property type="match status" value="1"/>
</dbReference>
<dbReference type="Pfam" id="PF02668">
    <property type="entry name" value="TauD"/>
    <property type="match status" value="1"/>
</dbReference>
<evidence type="ECO:0000256" key="3">
    <source>
        <dbReference type="ARBA" id="ARBA00005022"/>
    </source>
</evidence>
<evidence type="ECO:0000256" key="1">
    <source>
        <dbReference type="ARBA" id="ARBA00001954"/>
    </source>
</evidence>
<dbReference type="GO" id="GO:0005739">
    <property type="term" value="C:mitochondrion"/>
    <property type="evidence" value="ECO:0007669"/>
    <property type="project" value="TreeGrafter"/>
</dbReference>
<evidence type="ECO:0000313" key="12">
    <source>
        <dbReference type="EMBL" id="KAK8734025.1"/>
    </source>
</evidence>
<dbReference type="Pfam" id="PF06155">
    <property type="entry name" value="GBBH-like_N"/>
    <property type="match status" value="1"/>
</dbReference>
<dbReference type="InterPro" id="IPR003819">
    <property type="entry name" value="TauD/TfdA-like"/>
</dbReference>
<sequence>MFLQHLLSRARHCIRLTPRLTPASYWRSSTQHFSLCDRGHSTGGGGQVTKDKHQIRSCLQSSTVKISGAIKLPASSIVQVEWRDGETDVYPYVWLRDHCQCPNCFHPTTKSRILSLEDFQLSISPTSIQVVEDGRRVEIGWSDGHLGSYPASWLHQRAFNTHQLNLRAETIRMKQKLWGCELSEDLPRVSFPELLENDWALLAFLQQLEVMGLVLISQTPAQTKQCHLLSQRVAYCSRTYYGETFKVHNKTDPNNLAYTQYSLGLHTDLPCLSYKPGVQLLHCISQIEGDGGDNLFVDSFQAAAIFRSLHPDRFNLLVKTPVVFSDTGVEDGQKFHIANQTSVICLDEAGNIATVNMNNICRDFINLAPADVFGWYEALYVFSNILNHPQNVISYKLKPGDIIVLDNMRVLHGRKGFNSTSGERLLEGCYWDWDMVRSRRRVLQANLVTP</sequence>
<evidence type="ECO:0000256" key="2">
    <source>
        <dbReference type="ARBA" id="ARBA00001961"/>
    </source>
</evidence>
<dbReference type="PANTHER" id="PTHR10696:SF33">
    <property type="entry name" value="GAMMA-BUTYROBETAINE DIOXYGENASE"/>
    <property type="match status" value="1"/>
</dbReference>
<dbReference type="GO" id="GO:0046872">
    <property type="term" value="F:metal ion binding"/>
    <property type="evidence" value="ECO:0007669"/>
    <property type="project" value="UniProtKB-KW"/>
</dbReference>
<keyword evidence="6" id="KW-0124">Carnitine biosynthesis</keyword>
<evidence type="ECO:0000256" key="4">
    <source>
        <dbReference type="ARBA" id="ARBA00008654"/>
    </source>
</evidence>
<keyword evidence="13" id="KW-1185">Reference proteome</keyword>
<dbReference type="GO" id="GO:0045329">
    <property type="term" value="P:carnitine biosynthetic process"/>
    <property type="evidence" value="ECO:0007669"/>
    <property type="project" value="UniProtKB-KW"/>
</dbReference>